<organism evidence="1">
    <name type="scientific">Rhipicephalus zambeziensis</name>
    <dbReference type="NCBI Taxonomy" id="60191"/>
    <lineage>
        <taxon>Eukaryota</taxon>
        <taxon>Metazoa</taxon>
        <taxon>Ecdysozoa</taxon>
        <taxon>Arthropoda</taxon>
        <taxon>Chelicerata</taxon>
        <taxon>Arachnida</taxon>
        <taxon>Acari</taxon>
        <taxon>Parasitiformes</taxon>
        <taxon>Ixodida</taxon>
        <taxon>Ixodoidea</taxon>
        <taxon>Ixodidae</taxon>
        <taxon>Rhipicephalinae</taxon>
        <taxon>Rhipicephalus</taxon>
        <taxon>Rhipicephalus</taxon>
    </lineage>
</organism>
<sequence length="242" mass="28321">MQINHSKTVAMTITRKNNPLSFTYSISGSNLSAVSNYKYLGVVISADLRWNDHVTCIHKKAIRQLGYLRRTLSKASRDVKLLAYKTYIRAALEYAAAVWDPHTNLNISKLENIQRKAARFIFNSYSWKISPSSLLISANLEYLQVRRYRERLKIFYMLYHDKLGIHKSMYLKPLAQRSTRSFHSKKVSEISCKTNSYMNSFFPPYHPRLEPLAQRNNRVPFCFRFYCRGSEDEIIVHLLPVL</sequence>
<name>A0A224Z8C0_9ACAR</name>
<protein>
    <submittedName>
        <fullName evidence="1">Rna-directed dna polymerase from mobile element jockey-like protein</fullName>
    </submittedName>
</protein>
<reference evidence="1" key="1">
    <citation type="journal article" date="2017" name="Parasit. Vectors">
        <title>Sialotranscriptomics of Rhipicephalus zambeziensis reveals intricate expression profiles of secretory proteins and suggests tight temporal transcriptional regulation during blood-feeding.</title>
        <authorList>
            <person name="de Castro M.H."/>
            <person name="de Klerk D."/>
            <person name="Pienaar R."/>
            <person name="Rees D.J.G."/>
            <person name="Mans B.J."/>
        </authorList>
    </citation>
    <scope>NUCLEOTIDE SEQUENCE</scope>
    <source>
        <tissue evidence="1">Salivary glands</tissue>
    </source>
</reference>
<keyword evidence="1" id="KW-0808">Transferase</keyword>
<evidence type="ECO:0000313" key="1">
    <source>
        <dbReference type="EMBL" id="MAA22682.1"/>
    </source>
</evidence>
<keyword evidence="1" id="KW-0695">RNA-directed DNA polymerase</keyword>
<accession>A0A224Z8C0</accession>
<proteinExistence type="predicted"/>
<dbReference type="PANTHER" id="PTHR33332">
    <property type="entry name" value="REVERSE TRANSCRIPTASE DOMAIN-CONTAINING PROTEIN"/>
    <property type="match status" value="1"/>
</dbReference>
<dbReference type="GO" id="GO:0003964">
    <property type="term" value="F:RNA-directed DNA polymerase activity"/>
    <property type="evidence" value="ECO:0007669"/>
    <property type="project" value="UniProtKB-KW"/>
</dbReference>
<dbReference type="AlphaFoldDB" id="A0A224Z8C0"/>
<dbReference type="EMBL" id="GFPF01011536">
    <property type="protein sequence ID" value="MAA22682.1"/>
    <property type="molecule type" value="Transcribed_RNA"/>
</dbReference>
<keyword evidence="1" id="KW-0548">Nucleotidyltransferase</keyword>